<evidence type="ECO:0000256" key="1">
    <source>
        <dbReference type="ARBA" id="ARBA00023015"/>
    </source>
</evidence>
<evidence type="ECO:0000313" key="6">
    <source>
        <dbReference type="Proteomes" id="UP000214880"/>
    </source>
</evidence>
<feature type="domain" description="HTH araC/xylS-type" evidence="4">
    <location>
        <begin position="171"/>
        <end position="269"/>
    </location>
</feature>
<dbReference type="RefSeq" id="WP_092068902.1">
    <property type="nucleotide sequence ID" value="NZ_FNHB01000001.1"/>
</dbReference>
<keyword evidence="2" id="KW-0238">DNA-binding</keyword>
<dbReference type="InterPro" id="IPR018060">
    <property type="entry name" value="HTH_AraC"/>
</dbReference>
<organism evidence="5 6">
    <name type="scientific">Dendrosporobacter quercicolus</name>
    <dbReference type="NCBI Taxonomy" id="146817"/>
    <lineage>
        <taxon>Bacteria</taxon>
        <taxon>Bacillati</taxon>
        <taxon>Bacillota</taxon>
        <taxon>Negativicutes</taxon>
        <taxon>Selenomonadales</taxon>
        <taxon>Sporomusaceae</taxon>
        <taxon>Dendrosporobacter</taxon>
    </lineage>
</organism>
<accession>A0A1G9NB83</accession>
<evidence type="ECO:0000259" key="4">
    <source>
        <dbReference type="PROSITE" id="PS01124"/>
    </source>
</evidence>
<dbReference type="SMART" id="SM00342">
    <property type="entry name" value="HTH_ARAC"/>
    <property type="match status" value="1"/>
</dbReference>
<reference evidence="5 6" key="1">
    <citation type="submission" date="2016-10" db="EMBL/GenBank/DDBJ databases">
        <authorList>
            <person name="de Groot N.N."/>
        </authorList>
    </citation>
    <scope>NUCLEOTIDE SEQUENCE [LARGE SCALE GENOMIC DNA]</scope>
    <source>
        <strain evidence="5 6">DSM 1736</strain>
    </source>
</reference>
<dbReference type="InterPro" id="IPR037923">
    <property type="entry name" value="HTH-like"/>
</dbReference>
<evidence type="ECO:0000256" key="2">
    <source>
        <dbReference type="ARBA" id="ARBA00023125"/>
    </source>
</evidence>
<dbReference type="PANTHER" id="PTHR43280">
    <property type="entry name" value="ARAC-FAMILY TRANSCRIPTIONAL REGULATOR"/>
    <property type="match status" value="1"/>
</dbReference>
<dbReference type="Gene3D" id="1.10.10.60">
    <property type="entry name" value="Homeodomain-like"/>
    <property type="match status" value="2"/>
</dbReference>
<name>A0A1G9NB83_9FIRM</name>
<proteinExistence type="predicted"/>
<protein>
    <submittedName>
        <fullName evidence="5">Helix-turn-helix domain-containing protein</fullName>
    </submittedName>
</protein>
<dbReference type="Proteomes" id="UP000214880">
    <property type="component" value="Unassembled WGS sequence"/>
</dbReference>
<evidence type="ECO:0000313" key="5">
    <source>
        <dbReference type="EMBL" id="SDL83145.1"/>
    </source>
</evidence>
<keyword evidence="6" id="KW-1185">Reference proteome</keyword>
<dbReference type="Pfam" id="PF12833">
    <property type="entry name" value="HTH_18"/>
    <property type="match status" value="1"/>
</dbReference>
<dbReference type="EMBL" id="FNHB01000001">
    <property type="protein sequence ID" value="SDL83145.1"/>
    <property type="molecule type" value="Genomic_DNA"/>
</dbReference>
<dbReference type="AlphaFoldDB" id="A0A1G9NB83"/>
<dbReference type="STRING" id="146817.SAMN04488502_101941"/>
<dbReference type="PROSITE" id="PS01124">
    <property type="entry name" value="HTH_ARAC_FAMILY_2"/>
    <property type="match status" value="1"/>
</dbReference>
<dbReference type="InterPro" id="IPR009057">
    <property type="entry name" value="Homeodomain-like_sf"/>
</dbReference>
<dbReference type="SUPFAM" id="SSF46689">
    <property type="entry name" value="Homeodomain-like"/>
    <property type="match status" value="2"/>
</dbReference>
<dbReference type="GO" id="GO:0003700">
    <property type="term" value="F:DNA-binding transcription factor activity"/>
    <property type="evidence" value="ECO:0007669"/>
    <property type="project" value="InterPro"/>
</dbReference>
<sequence length="275" mass="31178">MNVDINELAHYYAKINISIIDVGRVVVPSGKRCFGGYTPPFSGVVFPLRGRARMFFNGVPYEMEYGKVFHAGPNMSLDKEVLSRSVWDFMVVHYQADNNEKDSFPYALAHFQLEPGYNTRINDLLHRLHSSCTTPGRLPELRAKSLFFSILDELVTSASQRRNQSGRDIVEQAIEYIKSHYMEPLTVPGLAGQYSLNSKQFAYLFQKHTGMGPNEYLIEQRVRRAKELLCTTACSVAEISACVGYSDPYYFSKLFKKRTGFCPSTLQSYLGKNTG</sequence>
<dbReference type="OrthoDB" id="9807321at2"/>
<dbReference type="GO" id="GO:0043565">
    <property type="term" value="F:sequence-specific DNA binding"/>
    <property type="evidence" value="ECO:0007669"/>
    <property type="project" value="InterPro"/>
</dbReference>
<evidence type="ECO:0000256" key="3">
    <source>
        <dbReference type="ARBA" id="ARBA00023163"/>
    </source>
</evidence>
<dbReference type="PANTHER" id="PTHR43280:SF29">
    <property type="entry name" value="ARAC-FAMILY TRANSCRIPTIONAL REGULATOR"/>
    <property type="match status" value="1"/>
</dbReference>
<keyword evidence="1" id="KW-0805">Transcription regulation</keyword>
<dbReference type="SUPFAM" id="SSF51215">
    <property type="entry name" value="Regulatory protein AraC"/>
    <property type="match status" value="1"/>
</dbReference>
<keyword evidence="3" id="KW-0804">Transcription</keyword>
<gene>
    <name evidence="5" type="ORF">SAMN04488502_101941</name>
</gene>